<evidence type="ECO:0000313" key="12">
    <source>
        <dbReference type="EMBL" id="RXI03030.1"/>
    </source>
</evidence>
<keyword evidence="6" id="KW-0694">RNA-binding</keyword>
<dbReference type="Pfam" id="PF01649">
    <property type="entry name" value="Ribosomal_S20p"/>
    <property type="match status" value="1"/>
</dbReference>
<dbReference type="HAMAP" id="MF_00500">
    <property type="entry name" value="Ribosomal_bS20"/>
    <property type="match status" value="1"/>
</dbReference>
<dbReference type="EMBL" id="RDQH01000329">
    <property type="protein sequence ID" value="RXI03030.1"/>
    <property type="molecule type" value="Genomic_DNA"/>
</dbReference>
<dbReference type="GO" id="GO:0019843">
    <property type="term" value="F:rRNA binding"/>
    <property type="evidence" value="ECO:0007669"/>
    <property type="project" value="UniProtKB-KW"/>
</dbReference>
<evidence type="ECO:0000256" key="8">
    <source>
        <dbReference type="ARBA" id="ARBA00022980"/>
    </source>
</evidence>
<dbReference type="FunFam" id="1.20.58.110:FF:000003">
    <property type="entry name" value="30S ribosomal protein S20, chloroplastic"/>
    <property type="match status" value="1"/>
</dbReference>
<evidence type="ECO:0000256" key="1">
    <source>
        <dbReference type="ARBA" id="ARBA00004229"/>
    </source>
</evidence>
<gene>
    <name evidence="12" type="ORF">DVH24_003108</name>
</gene>
<keyword evidence="8" id="KW-0689">Ribosomal protein</keyword>
<evidence type="ECO:0000256" key="10">
    <source>
        <dbReference type="ARBA" id="ARBA00074494"/>
    </source>
</evidence>
<dbReference type="AlphaFoldDB" id="A0A498K476"/>
<sequence>MEEYSVDDPTQLLEAASDFANYPGFQNDDSAKEFLDRFPLPVILNALQTKADVPGLESTLVAVLERVFKTKYGASLIPHFMPFVQVGLTAESQEVKSLACTTVSCLLENLNEGSVSATRLILYHNIYPLLLDCLIHGNEKVATLAMDAIEKIAGSPEGIDIVFPANTNEATHLGALSAQCSSVGRVRVLALIVKLVSVSADVASVVQKSNLLGLFEAEINNRTDTLSTLSILELFNKSMESILRTRAMMISGRILSKENYIHADELSVKTVLSAIDGILSSSETQEIDECESAIEALGQIGSSIQGAQFLLSSSPPAARHVIYAAFDRHGHGKQLVKEADDNDEYAILQFPASFWTIEYAAALHALGNISGETRPANSMILTSDAEESLRRLIYETASKSSKLTPSGLFLSVLKQDSEIRLAGYRMLSGLVARPWCLMEICSKQEIINIVTDPITETTKLGMEARYNCCKAIHTAFNMSSKLASDQSLSGIAAKLHEAVKMGPYLARYLAVSQLQRPVRHSIVCEVATKKPDSAVKRARQAEKRRIYNKSRKSEIKTRMKKVLEALDGLKKKPDAAPEEVLSIEKLIGEAYSIIDKAVKVGTLHRNTGARRKSRLARRKKAVEVHHGWYTPSPEAASV</sequence>
<dbReference type="STRING" id="3750.A0A498K476"/>
<evidence type="ECO:0000256" key="11">
    <source>
        <dbReference type="ARBA" id="ARBA00078122"/>
    </source>
</evidence>
<proteinExistence type="inferred from homology"/>
<comment type="caution">
    <text evidence="12">The sequence shown here is derived from an EMBL/GenBank/DDBJ whole genome shotgun (WGS) entry which is preliminary data.</text>
</comment>
<keyword evidence="5" id="KW-0699">rRNA-binding</keyword>
<evidence type="ECO:0000256" key="9">
    <source>
        <dbReference type="ARBA" id="ARBA00023274"/>
    </source>
</evidence>
<dbReference type="GO" id="GO:0003735">
    <property type="term" value="F:structural constituent of ribosome"/>
    <property type="evidence" value="ECO:0007669"/>
    <property type="project" value="InterPro"/>
</dbReference>
<keyword evidence="9" id="KW-0687">Ribonucleoprotein</keyword>
<evidence type="ECO:0000256" key="7">
    <source>
        <dbReference type="ARBA" id="ARBA00022946"/>
    </source>
</evidence>
<dbReference type="GO" id="GO:0006412">
    <property type="term" value="P:translation"/>
    <property type="evidence" value="ECO:0007669"/>
    <property type="project" value="InterPro"/>
</dbReference>
<evidence type="ECO:0000256" key="4">
    <source>
        <dbReference type="ARBA" id="ARBA00022640"/>
    </source>
</evidence>
<dbReference type="GO" id="GO:0005840">
    <property type="term" value="C:ribosome"/>
    <property type="evidence" value="ECO:0007669"/>
    <property type="project" value="UniProtKB-KW"/>
</dbReference>
<name>A0A498K476_MALDO</name>
<dbReference type="SUPFAM" id="SSF46992">
    <property type="entry name" value="Ribosomal protein S20"/>
    <property type="match status" value="1"/>
</dbReference>
<dbReference type="Proteomes" id="UP000290289">
    <property type="component" value="Chromosome 3"/>
</dbReference>
<dbReference type="NCBIfam" id="TIGR00029">
    <property type="entry name" value="S20"/>
    <property type="match status" value="1"/>
</dbReference>
<evidence type="ECO:0000313" key="13">
    <source>
        <dbReference type="Proteomes" id="UP000290289"/>
    </source>
</evidence>
<evidence type="ECO:0000256" key="5">
    <source>
        <dbReference type="ARBA" id="ARBA00022730"/>
    </source>
</evidence>
<evidence type="ECO:0000256" key="3">
    <source>
        <dbReference type="ARBA" id="ARBA00022528"/>
    </source>
</evidence>
<dbReference type="InterPro" id="IPR036510">
    <property type="entry name" value="Ribosomal_bS20_sf"/>
</dbReference>
<keyword evidence="13" id="KW-1185">Reference proteome</keyword>
<dbReference type="PANTHER" id="PTHR13554:SF10">
    <property type="entry name" value="26S PROTEASOME NON-ATPASE REGULATORY SUBUNIT 5"/>
    <property type="match status" value="1"/>
</dbReference>
<organism evidence="12 13">
    <name type="scientific">Malus domestica</name>
    <name type="common">Apple</name>
    <name type="synonym">Pyrus malus</name>
    <dbReference type="NCBI Taxonomy" id="3750"/>
    <lineage>
        <taxon>Eukaryota</taxon>
        <taxon>Viridiplantae</taxon>
        <taxon>Streptophyta</taxon>
        <taxon>Embryophyta</taxon>
        <taxon>Tracheophyta</taxon>
        <taxon>Spermatophyta</taxon>
        <taxon>Magnoliopsida</taxon>
        <taxon>eudicotyledons</taxon>
        <taxon>Gunneridae</taxon>
        <taxon>Pentapetalae</taxon>
        <taxon>rosids</taxon>
        <taxon>fabids</taxon>
        <taxon>Rosales</taxon>
        <taxon>Rosaceae</taxon>
        <taxon>Amygdaloideae</taxon>
        <taxon>Maleae</taxon>
        <taxon>Malus</taxon>
    </lineage>
</organism>
<keyword evidence="7" id="KW-0809">Transit peptide</keyword>
<dbReference type="InterPro" id="IPR002583">
    <property type="entry name" value="Ribosomal_bS20"/>
</dbReference>
<comment type="similarity">
    <text evidence="2">Belongs to the bacterial ribosomal protein bS20 family.</text>
</comment>
<dbReference type="GO" id="GO:1990904">
    <property type="term" value="C:ribonucleoprotein complex"/>
    <property type="evidence" value="ECO:0007669"/>
    <property type="project" value="UniProtKB-KW"/>
</dbReference>
<dbReference type="InterPro" id="IPR011989">
    <property type="entry name" value="ARM-like"/>
</dbReference>
<dbReference type="InterPro" id="IPR016024">
    <property type="entry name" value="ARM-type_fold"/>
</dbReference>
<dbReference type="Gene3D" id="1.20.58.110">
    <property type="entry name" value="Ribosomal protein S20"/>
    <property type="match status" value="1"/>
</dbReference>
<dbReference type="SUPFAM" id="SSF48371">
    <property type="entry name" value="ARM repeat"/>
    <property type="match status" value="1"/>
</dbReference>
<dbReference type="GO" id="GO:0043248">
    <property type="term" value="P:proteasome assembly"/>
    <property type="evidence" value="ECO:0007669"/>
    <property type="project" value="InterPro"/>
</dbReference>
<dbReference type="GO" id="GO:0009507">
    <property type="term" value="C:chloroplast"/>
    <property type="evidence" value="ECO:0007669"/>
    <property type="project" value="UniProtKB-SubCell"/>
</dbReference>
<dbReference type="GO" id="GO:0005829">
    <property type="term" value="C:cytosol"/>
    <property type="evidence" value="ECO:0007669"/>
    <property type="project" value="TreeGrafter"/>
</dbReference>
<evidence type="ECO:0000256" key="6">
    <source>
        <dbReference type="ARBA" id="ARBA00022884"/>
    </source>
</evidence>
<keyword evidence="3" id="KW-0150">Chloroplast</keyword>
<keyword evidence="4" id="KW-0934">Plastid</keyword>
<dbReference type="Gene3D" id="1.25.10.10">
    <property type="entry name" value="Leucine-rich Repeat Variant"/>
    <property type="match status" value="1"/>
</dbReference>
<accession>A0A498K476</accession>
<dbReference type="InterPro" id="IPR019538">
    <property type="entry name" value="PSMD5"/>
</dbReference>
<dbReference type="Pfam" id="PF10508">
    <property type="entry name" value="Proteasom_PSMB"/>
    <property type="match status" value="1"/>
</dbReference>
<reference evidence="12 13" key="1">
    <citation type="submission" date="2018-10" db="EMBL/GenBank/DDBJ databases">
        <title>A high-quality apple genome assembly.</title>
        <authorList>
            <person name="Hu J."/>
        </authorList>
    </citation>
    <scope>NUCLEOTIDE SEQUENCE [LARGE SCALE GENOMIC DNA]</scope>
    <source>
        <strain evidence="13">cv. HFTH1</strain>
        <tissue evidence="12">Young leaf</tissue>
    </source>
</reference>
<comment type="subcellular location">
    <subcellularLocation>
        <location evidence="1">Plastid</location>
        <location evidence="1">Chloroplast</location>
    </subcellularLocation>
</comment>
<dbReference type="PANTHER" id="PTHR13554">
    <property type="entry name" value="26S PROTEASOME NON-ATPASE REGULATORY SUBUNIT 5-RELATED"/>
    <property type="match status" value="1"/>
</dbReference>
<protein>
    <recommendedName>
        <fullName evidence="10">Small ribosomal subunit protein bS20c</fullName>
    </recommendedName>
    <alternativeName>
        <fullName evidence="11">30S ribosomal protein S20, chloroplastic</fullName>
    </alternativeName>
</protein>
<evidence type="ECO:0000256" key="2">
    <source>
        <dbReference type="ARBA" id="ARBA00007634"/>
    </source>
</evidence>